<gene>
    <name evidence="1" type="ORF">S12H4_15853</name>
</gene>
<feature type="non-terminal residue" evidence="1">
    <location>
        <position position="1"/>
    </location>
</feature>
<evidence type="ECO:0000313" key="1">
    <source>
        <dbReference type="EMBL" id="GAI74492.1"/>
    </source>
</evidence>
<protein>
    <submittedName>
        <fullName evidence="1">Uncharacterized protein</fullName>
    </submittedName>
</protein>
<sequence>YFVLKSSYPVNHAELEQNIKEHLKWRNSNRHNSLLKMLQKKTYVI</sequence>
<organism evidence="1">
    <name type="scientific">marine sediment metagenome</name>
    <dbReference type="NCBI Taxonomy" id="412755"/>
    <lineage>
        <taxon>unclassified sequences</taxon>
        <taxon>metagenomes</taxon>
        <taxon>ecological metagenomes</taxon>
    </lineage>
</organism>
<reference evidence="1" key="1">
    <citation type="journal article" date="2014" name="Front. Microbiol.">
        <title>High frequency of phylogenetically diverse reductive dehalogenase-homologous genes in deep subseafloor sedimentary metagenomes.</title>
        <authorList>
            <person name="Kawai M."/>
            <person name="Futagami T."/>
            <person name="Toyoda A."/>
            <person name="Takaki Y."/>
            <person name="Nishi S."/>
            <person name="Hori S."/>
            <person name="Arai W."/>
            <person name="Tsubouchi T."/>
            <person name="Morono Y."/>
            <person name="Uchiyama I."/>
            <person name="Ito T."/>
            <person name="Fujiyama A."/>
            <person name="Inagaki F."/>
            <person name="Takami H."/>
        </authorList>
    </citation>
    <scope>NUCLEOTIDE SEQUENCE</scope>
    <source>
        <strain evidence="1">Expedition CK06-06</strain>
    </source>
</reference>
<dbReference type="EMBL" id="BARW01007642">
    <property type="protein sequence ID" value="GAI74492.1"/>
    <property type="molecule type" value="Genomic_DNA"/>
</dbReference>
<dbReference type="AlphaFoldDB" id="X1R156"/>
<name>X1R156_9ZZZZ</name>
<accession>X1R156</accession>
<comment type="caution">
    <text evidence="1">The sequence shown here is derived from an EMBL/GenBank/DDBJ whole genome shotgun (WGS) entry which is preliminary data.</text>
</comment>
<proteinExistence type="predicted"/>